<feature type="compositionally biased region" description="Basic and acidic residues" evidence="1">
    <location>
        <begin position="216"/>
        <end position="243"/>
    </location>
</feature>
<feature type="compositionally biased region" description="Low complexity" evidence="1">
    <location>
        <begin position="273"/>
        <end position="291"/>
    </location>
</feature>
<evidence type="ECO:0000313" key="2">
    <source>
        <dbReference type="EMBL" id="RCN36471.1"/>
    </source>
</evidence>
<accession>A0A368FW87</accession>
<reference evidence="2 3" key="1">
    <citation type="submission" date="2014-10" db="EMBL/GenBank/DDBJ databases">
        <title>Draft genome of the hookworm Ancylostoma caninum.</title>
        <authorList>
            <person name="Mitreva M."/>
        </authorList>
    </citation>
    <scope>NUCLEOTIDE SEQUENCE [LARGE SCALE GENOMIC DNA]</scope>
    <source>
        <strain evidence="2 3">Baltimore</strain>
    </source>
</reference>
<organism evidence="2 3">
    <name type="scientific">Ancylostoma caninum</name>
    <name type="common">Dog hookworm</name>
    <dbReference type="NCBI Taxonomy" id="29170"/>
    <lineage>
        <taxon>Eukaryota</taxon>
        <taxon>Metazoa</taxon>
        <taxon>Ecdysozoa</taxon>
        <taxon>Nematoda</taxon>
        <taxon>Chromadorea</taxon>
        <taxon>Rhabditida</taxon>
        <taxon>Rhabditina</taxon>
        <taxon>Rhabditomorpha</taxon>
        <taxon>Strongyloidea</taxon>
        <taxon>Ancylostomatidae</taxon>
        <taxon>Ancylostomatinae</taxon>
        <taxon>Ancylostoma</taxon>
    </lineage>
</organism>
<protein>
    <recommendedName>
        <fullName evidence="4">Chondroitin proteoglycan 4 domain-containing protein</fullName>
    </recommendedName>
</protein>
<gene>
    <name evidence="2" type="ORF">ANCCAN_17646</name>
</gene>
<comment type="caution">
    <text evidence="2">The sequence shown here is derived from an EMBL/GenBank/DDBJ whole genome shotgun (WGS) entry which is preliminary data.</text>
</comment>
<evidence type="ECO:0000313" key="3">
    <source>
        <dbReference type="Proteomes" id="UP000252519"/>
    </source>
</evidence>
<dbReference type="OrthoDB" id="5826293at2759"/>
<dbReference type="STRING" id="29170.A0A368FW87"/>
<keyword evidence="3" id="KW-1185">Reference proteome</keyword>
<proteinExistence type="predicted"/>
<dbReference type="Proteomes" id="UP000252519">
    <property type="component" value="Unassembled WGS sequence"/>
</dbReference>
<sequence length="365" mass="39121">MNAALLKCGRECPAEQIRELEERTEASSFFCADKIEEFRLVSGCLEGAEDVMSKCAAKCDVTTEVPLRFDSSPAASVNPTVFLDGAGGTCKKHICVVKCSQEGFNKECAGAGDLFKDVARHQVRSGIERLAEESSNDNATTIKFMAQNYLKNLPSECAFLKDLDEFEKVLEPKNETDSSTVSSATTVEETESVDSKETTEPAAIQETTAAPETQPEEPKETGTTAARKEEETSTMGEPERVEGFIKASNDEIASEMATSTLKAEEEAEHEPLESAVTTVAAVETTAEAQPVETKEEEKTEIGMDVNSLDQTTVAPTEPVIVVDDASESPSENDIQAGAQEEVKSASAGLLFFSSLFAIGAALLLA</sequence>
<feature type="region of interest" description="Disordered" evidence="1">
    <location>
        <begin position="171"/>
        <end position="315"/>
    </location>
</feature>
<evidence type="ECO:0000256" key="1">
    <source>
        <dbReference type="SAM" id="MobiDB-lite"/>
    </source>
</evidence>
<dbReference type="EMBL" id="JOJR01000554">
    <property type="protein sequence ID" value="RCN36471.1"/>
    <property type="molecule type" value="Genomic_DNA"/>
</dbReference>
<evidence type="ECO:0008006" key="4">
    <source>
        <dbReference type="Google" id="ProtNLM"/>
    </source>
</evidence>
<name>A0A368FW87_ANCCA</name>
<dbReference type="AlphaFoldDB" id="A0A368FW87"/>
<feature type="compositionally biased region" description="Low complexity" evidence="1">
    <location>
        <begin position="177"/>
        <end position="187"/>
    </location>
</feature>
<feature type="compositionally biased region" description="Basic and acidic residues" evidence="1">
    <location>
        <begin position="292"/>
        <end position="301"/>
    </location>
</feature>